<accession>A0A6C0CWB0</accession>
<evidence type="ECO:0000256" key="1">
    <source>
        <dbReference type="SAM" id="MobiDB-lite"/>
    </source>
</evidence>
<reference evidence="2" key="1">
    <citation type="journal article" date="2020" name="Nature">
        <title>Giant virus diversity and host interactions through global metagenomics.</title>
        <authorList>
            <person name="Schulz F."/>
            <person name="Roux S."/>
            <person name="Paez-Espino D."/>
            <person name="Jungbluth S."/>
            <person name="Walsh D.A."/>
            <person name="Denef V.J."/>
            <person name="McMahon K.D."/>
            <person name="Konstantinidis K.T."/>
            <person name="Eloe-Fadrosh E.A."/>
            <person name="Kyrpides N.C."/>
            <person name="Woyke T."/>
        </authorList>
    </citation>
    <scope>NUCLEOTIDE SEQUENCE</scope>
    <source>
        <strain evidence="2">GVMAG-M-3300022752-39</strain>
    </source>
</reference>
<protein>
    <submittedName>
        <fullName evidence="2">Uncharacterized protein</fullName>
    </submittedName>
</protein>
<dbReference type="EMBL" id="MN739489">
    <property type="protein sequence ID" value="QHT08034.1"/>
    <property type="molecule type" value="Genomic_DNA"/>
</dbReference>
<sequence>MSSADEKVSKIEQILNDVSERVQKLEEGMNEFKSGFKDVGVVEEEEIIETPTPTNPRDSPDDSRNPEYNGSQPVVQTQLDSIRPNKKPNGQQVSSIQSKIRIRLDYLKNAGIPETNDEVIMLNDVLKGKFRGGRRTRRMRKGRTIRRGRMIHNKTKSHKKSRSLSHKKRH</sequence>
<organism evidence="2">
    <name type="scientific">viral metagenome</name>
    <dbReference type="NCBI Taxonomy" id="1070528"/>
    <lineage>
        <taxon>unclassified sequences</taxon>
        <taxon>metagenomes</taxon>
        <taxon>organismal metagenomes</taxon>
    </lineage>
</organism>
<evidence type="ECO:0000313" key="2">
    <source>
        <dbReference type="EMBL" id="QHT08034.1"/>
    </source>
</evidence>
<proteinExistence type="predicted"/>
<feature type="compositionally biased region" description="Polar residues" evidence="1">
    <location>
        <begin position="66"/>
        <end position="80"/>
    </location>
</feature>
<dbReference type="AlphaFoldDB" id="A0A6C0CWB0"/>
<feature type="compositionally biased region" description="Polar residues" evidence="1">
    <location>
        <begin position="88"/>
        <end position="98"/>
    </location>
</feature>
<feature type="region of interest" description="Disordered" evidence="1">
    <location>
        <begin position="148"/>
        <end position="170"/>
    </location>
</feature>
<feature type="region of interest" description="Disordered" evidence="1">
    <location>
        <begin position="36"/>
        <end position="98"/>
    </location>
</feature>
<name>A0A6C0CWB0_9ZZZZ</name>